<dbReference type="GO" id="GO:0006139">
    <property type="term" value="P:nucleobase-containing compound metabolic process"/>
    <property type="evidence" value="ECO:0007669"/>
    <property type="project" value="UniProtKB-ARBA"/>
</dbReference>
<feature type="compositionally biased region" description="Low complexity" evidence="1">
    <location>
        <begin position="9"/>
        <end position="19"/>
    </location>
</feature>
<dbReference type="STRING" id="106004.A0A1Y2DZM4"/>
<dbReference type="InterPro" id="IPR002125">
    <property type="entry name" value="CMP_dCMP_dom"/>
</dbReference>
<evidence type="ECO:0000313" key="4">
    <source>
        <dbReference type="Proteomes" id="UP000193467"/>
    </source>
</evidence>
<dbReference type="AlphaFoldDB" id="A0A1Y2DZM4"/>
<dbReference type="Proteomes" id="UP000193467">
    <property type="component" value="Unassembled WGS sequence"/>
</dbReference>
<dbReference type="OrthoDB" id="6710946at2759"/>
<evidence type="ECO:0000313" key="3">
    <source>
        <dbReference type="EMBL" id="ORY64742.1"/>
    </source>
</evidence>
<sequence length="288" mass="31097">MEPTVTPSTEAAPDPVVAPTDPPTAAPPPTTSEPAAISAEPAAEVDLFPDDPFATNVLPEYTFDPAMSIDDNFMVQTLIYTRLSISRRGNMAAIVTAPSAEPSAVPIVEEGASPAQPPAILLHSNNTPLPCPGLTVNHKHPELHAEARCITLAARQGVSLEGATIYVSFPPCAACLQLIVGSGIKRAVYRRRLLGEESVALAKEEGVEVVEYMDYATDEKMKKMAGDWWEAQGETKERSKNRTEVWWRKKGAAYGHGARPTVDAKEGASGVGEERKTKKQKGEKRKRE</sequence>
<comment type="caution">
    <text evidence="3">The sequence shown here is derived from an EMBL/GenBank/DDBJ whole genome shotgun (WGS) entry which is preliminary data.</text>
</comment>
<dbReference type="SUPFAM" id="SSF53927">
    <property type="entry name" value="Cytidine deaminase-like"/>
    <property type="match status" value="1"/>
</dbReference>
<feature type="domain" description="CMP/dCMP-type deaminase" evidence="2">
    <location>
        <begin position="138"/>
        <end position="189"/>
    </location>
</feature>
<organism evidence="3 4">
    <name type="scientific">Leucosporidium creatinivorum</name>
    <dbReference type="NCBI Taxonomy" id="106004"/>
    <lineage>
        <taxon>Eukaryota</taxon>
        <taxon>Fungi</taxon>
        <taxon>Dikarya</taxon>
        <taxon>Basidiomycota</taxon>
        <taxon>Pucciniomycotina</taxon>
        <taxon>Microbotryomycetes</taxon>
        <taxon>Leucosporidiales</taxon>
        <taxon>Leucosporidium</taxon>
    </lineage>
</organism>
<evidence type="ECO:0000259" key="2">
    <source>
        <dbReference type="Pfam" id="PF00383"/>
    </source>
</evidence>
<protein>
    <recommendedName>
        <fullName evidence="2">CMP/dCMP-type deaminase domain-containing protein</fullName>
    </recommendedName>
</protein>
<accession>A0A1Y2DZM4</accession>
<dbReference type="EMBL" id="MCGR01000065">
    <property type="protein sequence ID" value="ORY64742.1"/>
    <property type="molecule type" value="Genomic_DNA"/>
</dbReference>
<feature type="compositionally biased region" description="Basic residues" evidence="1">
    <location>
        <begin position="277"/>
        <end position="288"/>
    </location>
</feature>
<gene>
    <name evidence="3" type="ORF">BCR35DRAFT_354937</name>
</gene>
<proteinExistence type="predicted"/>
<feature type="region of interest" description="Disordered" evidence="1">
    <location>
        <begin position="1"/>
        <end position="39"/>
    </location>
</feature>
<name>A0A1Y2DZM4_9BASI</name>
<reference evidence="3 4" key="1">
    <citation type="submission" date="2016-07" db="EMBL/GenBank/DDBJ databases">
        <title>Pervasive Adenine N6-methylation of Active Genes in Fungi.</title>
        <authorList>
            <consortium name="DOE Joint Genome Institute"/>
            <person name="Mondo S.J."/>
            <person name="Dannebaum R.O."/>
            <person name="Kuo R.C."/>
            <person name="Labutti K."/>
            <person name="Haridas S."/>
            <person name="Kuo A."/>
            <person name="Salamov A."/>
            <person name="Ahrendt S.R."/>
            <person name="Lipzen A."/>
            <person name="Sullivan W."/>
            <person name="Andreopoulos W.B."/>
            <person name="Clum A."/>
            <person name="Lindquist E."/>
            <person name="Daum C."/>
            <person name="Ramamoorthy G.K."/>
            <person name="Gryganskyi A."/>
            <person name="Culley D."/>
            <person name="Magnuson J.K."/>
            <person name="James T.Y."/>
            <person name="O'Malley M.A."/>
            <person name="Stajich J.E."/>
            <person name="Spatafora J.W."/>
            <person name="Visel A."/>
            <person name="Grigoriev I.V."/>
        </authorList>
    </citation>
    <scope>NUCLEOTIDE SEQUENCE [LARGE SCALE GENOMIC DNA]</scope>
    <source>
        <strain evidence="3 4">62-1032</strain>
    </source>
</reference>
<dbReference type="Pfam" id="PF00383">
    <property type="entry name" value="dCMP_cyt_deam_1"/>
    <property type="match status" value="1"/>
</dbReference>
<evidence type="ECO:0000256" key="1">
    <source>
        <dbReference type="SAM" id="MobiDB-lite"/>
    </source>
</evidence>
<dbReference type="Gene3D" id="3.40.140.10">
    <property type="entry name" value="Cytidine Deaminase, domain 2"/>
    <property type="match status" value="1"/>
</dbReference>
<keyword evidence="4" id="KW-1185">Reference proteome</keyword>
<feature type="compositionally biased region" description="Pro residues" evidence="1">
    <location>
        <begin position="20"/>
        <end position="31"/>
    </location>
</feature>
<dbReference type="InParanoid" id="A0A1Y2DZM4"/>
<dbReference type="GO" id="GO:0003824">
    <property type="term" value="F:catalytic activity"/>
    <property type="evidence" value="ECO:0007669"/>
    <property type="project" value="InterPro"/>
</dbReference>
<feature type="compositionally biased region" description="Basic and acidic residues" evidence="1">
    <location>
        <begin position="262"/>
        <end position="276"/>
    </location>
</feature>
<dbReference type="InterPro" id="IPR016193">
    <property type="entry name" value="Cytidine_deaminase-like"/>
</dbReference>
<feature type="region of interest" description="Disordered" evidence="1">
    <location>
        <begin position="251"/>
        <end position="288"/>
    </location>
</feature>